<dbReference type="Pfam" id="PF00069">
    <property type="entry name" value="Pkinase"/>
    <property type="match status" value="1"/>
</dbReference>
<dbReference type="PANTHER" id="PTHR24350">
    <property type="entry name" value="SERINE/THREONINE-PROTEIN KINASE IAL-RELATED"/>
    <property type="match status" value="1"/>
</dbReference>
<feature type="domain" description="Protein kinase" evidence="9">
    <location>
        <begin position="15"/>
        <end position="272"/>
    </location>
</feature>
<evidence type="ECO:0000256" key="3">
    <source>
        <dbReference type="ARBA" id="ARBA00022741"/>
    </source>
</evidence>
<name>A0A0C3S8V9_PHLG1</name>
<dbReference type="SMART" id="SM00220">
    <property type="entry name" value="S_TKc"/>
    <property type="match status" value="1"/>
</dbReference>
<evidence type="ECO:0000256" key="8">
    <source>
        <dbReference type="PIRSR" id="PIRSR630616-3"/>
    </source>
</evidence>
<dbReference type="InterPro" id="IPR030616">
    <property type="entry name" value="Aur-like"/>
</dbReference>
<evidence type="ECO:0000256" key="5">
    <source>
        <dbReference type="ARBA" id="ARBA00022840"/>
    </source>
</evidence>
<dbReference type="InterPro" id="IPR000719">
    <property type="entry name" value="Prot_kinase_dom"/>
</dbReference>
<evidence type="ECO:0000313" key="11">
    <source>
        <dbReference type="Proteomes" id="UP000053257"/>
    </source>
</evidence>
<keyword evidence="5 7" id="KW-0067">ATP-binding</keyword>
<dbReference type="InterPro" id="IPR008271">
    <property type="entry name" value="Ser/Thr_kinase_AS"/>
</dbReference>
<dbReference type="GO" id="GO:0004674">
    <property type="term" value="F:protein serine/threonine kinase activity"/>
    <property type="evidence" value="ECO:0007669"/>
    <property type="project" value="UniProtKB-KW"/>
</dbReference>
<evidence type="ECO:0000256" key="4">
    <source>
        <dbReference type="ARBA" id="ARBA00022777"/>
    </source>
</evidence>
<evidence type="ECO:0000256" key="1">
    <source>
        <dbReference type="ARBA" id="ARBA00022527"/>
    </source>
</evidence>
<feature type="binding site" evidence="7">
    <location>
        <position position="44"/>
    </location>
    <ligand>
        <name>ATP</name>
        <dbReference type="ChEBI" id="CHEBI:30616"/>
    </ligand>
</feature>
<feature type="cross-link" description="Glycyl lysine isopeptide (Lys-Gly) (interchain with G-Cter in SUMO2)" evidence="8">
    <location>
        <position position="140"/>
    </location>
</feature>
<keyword evidence="4" id="KW-0418">Kinase</keyword>
<organism evidence="10 11">
    <name type="scientific">Phlebiopsis gigantea (strain 11061_1 CR5-6)</name>
    <name type="common">White-rot fungus</name>
    <name type="synonym">Peniophora gigantea</name>
    <dbReference type="NCBI Taxonomy" id="745531"/>
    <lineage>
        <taxon>Eukaryota</taxon>
        <taxon>Fungi</taxon>
        <taxon>Dikarya</taxon>
        <taxon>Basidiomycota</taxon>
        <taxon>Agaricomycotina</taxon>
        <taxon>Agaricomycetes</taxon>
        <taxon>Polyporales</taxon>
        <taxon>Phanerochaetaceae</taxon>
        <taxon>Phlebiopsis</taxon>
    </lineage>
</organism>
<dbReference type="HOGENOM" id="CLU_000288_63_5_1"/>
<protein>
    <recommendedName>
        <fullName evidence="9">Protein kinase domain-containing protein</fullName>
    </recommendedName>
</protein>
<evidence type="ECO:0000256" key="6">
    <source>
        <dbReference type="PIRSR" id="PIRSR630616-1"/>
    </source>
</evidence>
<keyword evidence="11" id="KW-1185">Reference proteome</keyword>
<keyword evidence="3 7" id="KW-0547">Nucleotide-binding</keyword>
<accession>A0A0C3S8V9</accession>
<evidence type="ECO:0000313" key="10">
    <source>
        <dbReference type="EMBL" id="KIP05675.1"/>
    </source>
</evidence>
<dbReference type="PROSITE" id="PS00108">
    <property type="entry name" value="PROTEIN_KINASE_ST"/>
    <property type="match status" value="1"/>
</dbReference>
<dbReference type="GO" id="GO:0005524">
    <property type="term" value="F:ATP binding"/>
    <property type="evidence" value="ECO:0007669"/>
    <property type="project" value="UniProtKB-KW"/>
</dbReference>
<proteinExistence type="predicted"/>
<dbReference type="Gene3D" id="1.10.510.10">
    <property type="entry name" value="Transferase(Phosphotransferase) domain 1"/>
    <property type="match status" value="1"/>
</dbReference>
<evidence type="ECO:0000259" key="9">
    <source>
        <dbReference type="PROSITE" id="PS50011"/>
    </source>
</evidence>
<feature type="binding site" evidence="7">
    <location>
        <position position="156"/>
    </location>
    <ligand>
        <name>ATP</name>
        <dbReference type="ChEBI" id="CHEBI:30616"/>
    </ligand>
</feature>
<sequence length="284" mass="32909">MDGGDHNFVLTLSDFDAIKYIGVGGYGKVFLVYDRYSHKHLGMKVVPKRKLRLPKWVKLFEEQRIMRLLEDCPWAVKLQGSFEDSLNFYMVMQYAAGGDLLQRLRRQRRFKPSAVRQIFAELVLAVQELHKRRIMHRDIKLENILLDKDGHALLADFGLSIGFDAETRVWNDMVGTMGYAAPELIDAKYTYHSYEVDIFSLGVCVYMLLVGAMPFGNEERMKFEDVAERTMHQPAAYPDDVDACTRDLFDRMLAKDPRQRITIPDIKAHPYFDHMSVVESSPYL</sequence>
<reference evidence="10 11" key="1">
    <citation type="journal article" date="2014" name="PLoS Genet.">
        <title>Analysis of the Phlebiopsis gigantea genome, transcriptome and secretome provides insight into its pioneer colonization strategies of wood.</title>
        <authorList>
            <person name="Hori C."/>
            <person name="Ishida T."/>
            <person name="Igarashi K."/>
            <person name="Samejima M."/>
            <person name="Suzuki H."/>
            <person name="Master E."/>
            <person name="Ferreira P."/>
            <person name="Ruiz-Duenas F.J."/>
            <person name="Held B."/>
            <person name="Canessa P."/>
            <person name="Larrondo L.F."/>
            <person name="Schmoll M."/>
            <person name="Druzhinina I.S."/>
            <person name="Kubicek C.P."/>
            <person name="Gaskell J.A."/>
            <person name="Kersten P."/>
            <person name="St John F."/>
            <person name="Glasner J."/>
            <person name="Sabat G."/>
            <person name="Splinter BonDurant S."/>
            <person name="Syed K."/>
            <person name="Yadav J."/>
            <person name="Mgbeahuruike A.C."/>
            <person name="Kovalchuk A."/>
            <person name="Asiegbu F.O."/>
            <person name="Lackner G."/>
            <person name="Hoffmeister D."/>
            <person name="Rencoret J."/>
            <person name="Gutierrez A."/>
            <person name="Sun H."/>
            <person name="Lindquist E."/>
            <person name="Barry K."/>
            <person name="Riley R."/>
            <person name="Grigoriev I.V."/>
            <person name="Henrissat B."/>
            <person name="Kues U."/>
            <person name="Berka R.M."/>
            <person name="Martinez A.T."/>
            <person name="Covert S.F."/>
            <person name="Blanchette R.A."/>
            <person name="Cullen D."/>
        </authorList>
    </citation>
    <scope>NUCLEOTIDE SEQUENCE [LARGE SCALE GENOMIC DNA]</scope>
    <source>
        <strain evidence="10 11">11061_1 CR5-6</strain>
    </source>
</reference>
<dbReference type="OrthoDB" id="68483at2759"/>
<dbReference type="EMBL" id="KN840537">
    <property type="protein sequence ID" value="KIP05675.1"/>
    <property type="molecule type" value="Genomic_DNA"/>
</dbReference>
<feature type="binding site" evidence="7">
    <location>
        <begin position="142"/>
        <end position="143"/>
    </location>
    <ligand>
        <name>ATP</name>
        <dbReference type="ChEBI" id="CHEBI:30616"/>
    </ligand>
</feature>
<dbReference type="STRING" id="745531.A0A0C3S8V9"/>
<dbReference type="AlphaFoldDB" id="A0A0C3S8V9"/>
<dbReference type="Proteomes" id="UP000053257">
    <property type="component" value="Unassembled WGS sequence"/>
</dbReference>
<feature type="active site" description="Proton acceptor" evidence="6">
    <location>
        <position position="138"/>
    </location>
</feature>
<gene>
    <name evidence="10" type="ORF">PHLGIDRAFT_73927</name>
</gene>
<evidence type="ECO:0000256" key="7">
    <source>
        <dbReference type="PIRSR" id="PIRSR630616-2"/>
    </source>
</evidence>
<dbReference type="Gene3D" id="3.30.200.20">
    <property type="entry name" value="Phosphorylase Kinase, domain 1"/>
    <property type="match status" value="1"/>
</dbReference>
<dbReference type="InterPro" id="IPR011009">
    <property type="entry name" value="Kinase-like_dom_sf"/>
</dbReference>
<dbReference type="PROSITE" id="PS50011">
    <property type="entry name" value="PROTEIN_KINASE_DOM"/>
    <property type="match status" value="1"/>
</dbReference>
<dbReference type="SUPFAM" id="SSF56112">
    <property type="entry name" value="Protein kinase-like (PK-like)"/>
    <property type="match status" value="1"/>
</dbReference>
<evidence type="ECO:0000256" key="2">
    <source>
        <dbReference type="ARBA" id="ARBA00022679"/>
    </source>
</evidence>
<keyword evidence="1" id="KW-0723">Serine/threonine-protein kinase</keyword>
<keyword evidence="2" id="KW-0808">Transferase</keyword>